<proteinExistence type="predicted"/>
<accession>A0AAT9HGM5</accession>
<evidence type="ECO:0000313" key="2">
    <source>
        <dbReference type="EMBL" id="BFO16320.1"/>
    </source>
</evidence>
<name>A0AAT9HGM5_9ACTN</name>
<organism evidence="2">
    <name type="scientific">Streptomyces haneummycinicus</name>
    <dbReference type="NCBI Taxonomy" id="3074435"/>
    <lineage>
        <taxon>Bacteria</taxon>
        <taxon>Bacillati</taxon>
        <taxon>Actinomycetota</taxon>
        <taxon>Actinomycetes</taxon>
        <taxon>Kitasatosporales</taxon>
        <taxon>Streptomycetaceae</taxon>
        <taxon>Streptomyces</taxon>
    </lineage>
</organism>
<reference evidence="2" key="2">
    <citation type="submission" date="2024-07" db="EMBL/GenBank/DDBJ databases">
        <title>Streptomyces haneummycinica sp. nov., a new antibiotic-producing actinobacterium isolated from marine sediment.</title>
        <authorList>
            <person name="Uemura M."/>
            <person name="Hamada M."/>
            <person name="Hirano S."/>
            <person name="Kobayashi K."/>
            <person name="Ohshiro T."/>
            <person name="Kobayashi T."/>
            <person name="Terahara T."/>
        </authorList>
    </citation>
    <scope>NUCLEOTIDE SEQUENCE</scope>
    <source>
        <strain evidence="2">KM77-8</strain>
    </source>
</reference>
<feature type="transmembrane region" description="Helical" evidence="1">
    <location>
        <begin position="31"/>
        <end position="52"/>
    </location>
</feature>
<keyword evidence="1" id="KW-0812">Transmembrane</keyword>
<keyword evidence="1" id="KW-0472">Membrane</keyword>
<evidence type="ECO:0000256" key="1">
    <source>
        <dbReference type="SAM" id="Phobius"/>
    </source>
</evidence>
<dbReference type="AlphaFoldDB" id="A0AAT9HGM5"/>
<protein>
    <submittedName>
        <fullName evidence="2">Uncharacterized protein</fullName>
    </submittedName>
</protein>
<keyword evidence="1" id="KW-1133">Transmembrane helix</keyword>
<dbReference type="EMBL" id="AP035768">
    <property type="protein sequence ID" value="BFO16320.1"/>
    <property type="molecule type" value="Genomic_DNA"/>
</dbReference>
<sequence>MTHMSADTTVVEKTVWRAQGSARRSTHTLRLYVSAGLVAVTALAVLLVPPLVQLDQQAVDLAAKLLPPSWSHPSAPTTSAATCCCAASTGSGCPCWWAWWPRSPPP</sequence>
<reference evidence="2" key="1">
    <citation type="submission" date="2024-06" db="EMBL/GenBank/DDBJ databases">
        <authorList>
            <consortium name="consrtm"/>
            <person name="Uemura M."/>
            <person name="Terahara T."/>
        </authorList>
    </citation>
    <scope>NUCLEOTIDE SEQUENCE</scope>
    <source>
        <strain evidence="2">KM77-8</strain>
    </source>
</reference>
<gene>
    <name evidence="2" type="ORF">SHKM778_27080</name>
</gene>